<sequence length="221" mass="25991">MKLRDRQKRVSSDIKQEDYKFDPTSINLSFSTVNESSTCNLDIKQEDTKNYSSLLKHNGRFEEGKDYYYRCDRCYERMPNLQSVLQHRKSVHNVKSSRTSMVKNINTEPDIHDPNFYCKPCKVDYKSRNDYRSHLKRTHCMTLKVIPSRKKPQNTITPDPDDPNRHCRACDRTFANKSTYKQHCRYTHGMASVKFSDYSLALDGISDTYCKLCDVRLSNKT</sequence>
<dbReference type="AlphaFoldDB" id="S2JI67"/>
<evidence type="ECO:0000313" key="3">
    <source>
        <dbReference type="EMBL" id="EPB82208.1"/>
    </source>
</evidence>
<protein>
    <recommendedName>
        <fullName evidence="2">C2H2-type domain-containing protein</fullName>
    </recommendedName>
</protein>
<dbReference type="EMBL" id="KE124125">
    <property type="protein sequence ID" value="EPB82208.1"/>
    <property type="molecule type" value="Genomic_DNA"/>
</dbReference>
<feature type="domain" description="C2H2-type" evidence="2">
    <location>
        <begin position="165"/>
        <end position="188"/>
    </location>
</feature>
<organism evidence="3 4">
    <name type="scientific">Mucor circinelloides f. circinelloides (strain 1006PhL)</name>
    <name type="common">Mucormycosis agent</name>
    <name type="synonym">Calyptromyces circinelloides</name>
    <dbReference type="NCBI Taxonomy" id="1220926"/>
    <lineage>
        <taxon>Eukaryota</taxon>
        <taxon>Fungi</taxon>
        <taxon>Fungi incertae sedis</taxon>
        <taxon>Mucoromycota</taxon>
        <taxon>Mucoromycotina</taxon>
        <taxon>Mucoromycetes</taxon>
        <taxon>Mucorales</taxon>
        <taxon>Mucorineae</taxon>
        <taxon>Mucoraceae</taxon>
        <taxon>Mucor</taxon>
    </lineage>
</organism>
<dbReference type="OrthoDB" id="2202020at2759"/>
<dbReference type="SMART" id="SM00355">
    <property type="entry name" value="ZnF_C2H2"/>
    <property type="match status" value="3"/>
</dbReference>
<dbReference type="GO" id="GO:0008270">
    <property type="term" value="F:zinc ion binding"/>
    <property type="evidence" value="ECO:0007669"/>
    <property type="project" value="UniProtKB-KW"/>
</dbReference>
<evidence type="ECO:0000256" key="1">
    <source>
        <dbReference type="PROSITE-ProRule" id="PRU00042"/>
    </source>
</evidence>
<gene>
    <name evidence="3" type="ORF">HMPREF1544_11052</name>
</gene>
<dbReference type="InterPro" id="IPR013087">
    <property type="entry name" value="Znf_C2H2_type"/>
</dbReference>
<dbReference type="VEuPathDB" id="FungiDB:HMPREF1544_11052"/>
<proteinExistence type="predicted"/>
<name>S2JI67_MUCC1</name>
<reference evidence="4" key="1">
    <citation type="submission" date="2013-05" db="EMBL/GenBank/DDBJ databases">
        <title>The Genome sequence of Mucor circinelloides f. circinelloides 1006PhL.</title>
        <authorList>
            <consortium name="The Broad Institute Genomics Platform"/>
            <person name="Cuomo C."/>
            <person name="Earl A."/>
            <person name="Findley K."/>
            <person name="Lee S.C."/>
            <person name="Walker B."/>
            <person name="Young S."/>
            <person name="Zeng Q."/>
            <person name="Gargeya S."/>
            <person name="Fitzgerald M."/>
            <person name="Haas B."/>
            <person name="Abouelleil A."/>
            <person name="Allen A.W."/>
            <person name="Alvarado L."/>
            <person name="Arachchi H.M."/>
            <person name="Berlin A.M."/>
            <person name="Chapman S.B."/>
            <person name="Gainer-Dewar J."/>
            <person name="Goldberg J."/>
            <person name="Griggs A."/>
            <person name="Gujja S."/>
            <person name="Hansen M."/>
            <person name="Howarth C."/>
            <person name="Imamovic A."/>
            <person name="Ireland A."/>
            <person name="Larimer J."/>
            <person name="McCowan C."/>
            <person name="Murphy C."/>
            <person name="Pearson M."/>
            <person name="Poon T.W."/>
            <person name="Priest M."/>
            <person name="Roberts A."/>
            <person name="Saif S."/>
            <person name="Shea T."/>
            <person name="Sisk P."/>
            <person name="Sykes S."/>
            <person name="Wortman J."/>
            <person name="Nusbaum C."/>
            <person name="Birren B."/>
        </authorList>
    </citation>
    <scope>NUCLEOTIDE SEQUENCE [LARGE SCALE GENOMIC DNA]</scope>
    <source>
        <strain evidence="4">1006PhL</strain>
    </source>
</reference>
<dbReference type="PROSITE" id="PS00028">
    <property type="entry name" value="ZINC_FINGER_C2H2_1"/>
    <property type="match status" value="3"/>
</dbReference>
<dbReference type="InParanoid" id="S2JI67"/>
<dbReference type="PROSITE" id="PS50157">
    <property type="entry name" value="ZINC_FINGER_C2H2_2"/>
    <property type="match status" value="1"/>
</dbReference>
<evidence type="ECO:0000259" key="2">
    <source>
        <dbReference type="PROSITE" id="PS50157"/>
    </source>
</evidence>
<keyword evidence="4" id="KW-1185">Reference proteome</keyword>
<dbReference type="eggNOG" id="ENOG502RMF7">
    <property type="taxonomic scope" value="Eukaryota"/>
</dbReference>
<keyword evidence="1" id="KW-0479">Metal-binding</keyword>
<dbReference type="Pfam" id="PF12874">
    <property type="entry name" value="zf-met"/>
    <property type="match status" value="2"/>
</dbReference>
<dbReference type="Proteomes" id="UP000014254">
    <property type="component" value="Unassembled WGS sequence"/>
</dbReference>
<accession>S2JI67</accession>
<evidence type="ECO:0000313" key="4">
    <source>
        <dbReference type="Proteomes" id="UP000014254"/>
    </source>
</evidence>
<keyword evidence="1" id="KW-0862">Zinc</keyword>
<keyword evidence="1" id="KW-0863">Zinc-finger</keyword>